<comment type="caution">
    <text evidence="1">The sequence shown here is derived from an EMBL/GenBank/DDBJ whole genome shotgun (WGS) entry which is preliminary data.</text>
</comment>
<reference evidence="1" key="1">
    <citation type="journal article" date="2015" name="Nature">
        <title>Complex archaea that bridge the gap between prokaryotes and eukaryotes.</title>
        <authorList>
            <person name="Spang A."/>
            <person name="Saw J.H."/>
            <person name="Jorgensen S.L."/>
            <person name="Zaremba-Niedzwiedzka K."/>
            <person name="Martijn J."/>
            <person name="Lind A.E."/>
            <person name="van Eijk R."/>
            <person name="Schleper C."/>
            <person name="Guy L."/>
            <person name="Ettema T.J."/>
        </authorList>
    </citation>
    <scope>NUCLEOTIDE SEQUENCE</scope>
</reference>
<accession>A0A0F9KBF0</accession>
<proteinExistence type="predicted"/>
<organism evidence="1">
    <name type="scientific">marine sediment metagenome</name>
    <dbReference type="NCBI Taxonomy" id="412755"/>
    <lineage>
        <taxon>unclassified sequences</taxon>
        <taxon>metagenomes</taxon>
        <taxon>ecological metagenomes</taxon>
    </lineage>
</organism>
<name>A0A0F9KBF0_9ZZZZ</name>
<sequence length="89" mass="10254">MINEYLDADDSFILTHPDTDKTKAYLFGRRLGRQVSTEMDTTFGHILEHLGVSMDFRDGDLLEAHAERLQALEEQMGDLIVDICRRKAR</sequence>
<gene>
    <name evidence="1" type="ORF">LCGC14_1655380</name>
</gene>
<protein>
    <submittedName>
        <fullName evidence="1">Uncharacterized protein</fullName>
    </submittedName>
</protein>
<dbReference type="EMBL" id="LAZR01013980">
    <property type="protein sequence ID" value="KKM19463.1"/>
    <property type="molecule type" value="Genomic_DNA"/>
</dbReference>
<dbReference type="AlphaFoldDB" id="A0A0F9KBF0"/>
<evidence type="ECO:0000313" key="1">
    <source>
        <dbReference type="EMBL" id="KKM19463.1"/>
    </source>
</evidence>